<protein>
    <submittedName>
        <fullName evidence="1">Uncharacterized protein</fullName>
    </submittedName>
</protein>
<gene>
    <name evidence="1" type="ORF">SS1G_10182</name>
</gene>
<name>A7EXW7_SCLS1</name>
<dbReference type="RefSeq" id="XP_001588635.1">
    <property type="nucleotide sequence ID" value="XM_001588585.1"/>
</dbReference>
<organism evidence="1 2">
    <name type="scientific">Sclerotinia sclerotiorum (strain ATCC 18683 / 1980 / Ss-1)</name>
    <name type="common">White mold</name>
    <name type="synonym">Whetzelinia sclerotiorum</name>
    <dbReference type="NCBI Taxonomy" id="665079"/>
    <lineage>
        <taxon>Eukaryota</taxon>
        <taxon>Fungi</taxon>
        <taxon>Dikarya</taxon>
        <taxon>Ascomycota</taxon>
        <taxon>Pezizomycotina</taxon>
        <taxon>Leotiomycetes</taxon>
        <taxon>Helotiales</taxon>
        <taxon>Sclerotiniaceae</taxon>
        <taxon>Sclerotinia</taxon>
    </lineage>
</organism>
<evidence type="ECO:0000313" key="2">
    <source>
        <dbReference type="Proteomes" id="UP000001312"/>
    </source>
</evidence>
<dbReference type="Proteomes" id="UP000001312">
    <property type="component" value="Unassembled WGS sequence"/>
</dbReference>
<dbReference type="HOGENOM" id="CLU_2851090_0_0_1"/>
<evidence type="ECO:0000313" key="1">
    <source>
        <dbReference type="EMBL" id="EDN94309.1"/>
    </source>
</evidence>
<dbReference type="InParanoid" id="A7EXW7"/>
<dbReference type="EMBL" id="CH476635">
    <property type="protein sequence ID" value="EDN94309.1"/>
    <property type="molecule type" value="Genomic_DNA"/>
</dbReference>
<dbReference type="KEGG" id="ssl:SS1G_10182"/>
<reference evidence="2" key="1">
    <citation type="journal article" date="2011" name="PLoS Genet.">
        <title>Genomic analysis of the necrotrophic fungal pathogens Sclerotinia sclerotiorum and Botrytis cinerea.</title>
        <authorList>
            <person name="Amselem J."/>
            <person name="Cuomo C.A."/>
            <person name="van Kan J.A."/>
            <person name="Viaud M."/>
            <person name="Benito E.P."/>
            <person name="Couloux A."/>
            <person name="Coutinho P.M."/>
            <person name="de Vries R.P."/>
            <person name="Dyer P.S."/>
            <person name="Fillinger S."/>
            <person name="Fournier E."/>
            <person name="Gout L."/>
            <person name="Hahn M."/>
            <person name="Kohn L."/>
            <person name="Lapalu N."/>
            <person name="Plummer K.M."/>
            <person name="Pradier J.M."/>
            <person name="Quevillon E."/>
            <person name="Sharon A."/>
            <person name="Simon A."/>
            <person name="ten Have A."/>
            <person name="Tudzynski B."/>
            <person name="Tudzynski P."/>
            <person name="Wincker P."/>
            <person name="Andrew M."/>
            <person name="Anthouard V."/>
            <person name="Beever R.E."/>
            <person name="Beffa R."/>
            <person name="Benoit I."/>
            <person name="Bouzid O."/>
            <person name="Brault B."/>
            <person name="Chen Z."/>
            <person name="Choquer M."/>
            <person name="Collemare J."/>
            <person name="Cotton P."/>
            <person name="Danchin E.G."/>
            <person name="Da Silva C."/>
            <person name="Gautier A."/>
            <person name="Giraud C."/>
            <person name="Giraud T."/>
            <person name="Gonzalez C."/>
            <person name="Grossetete S."/>
            <person name="Guldener U."/>
            <person name="Henrissat B."/>
            <person name="Howlett B.J."/>
            <person name="Kodira C."/>
            <person name="Kretschmer M."/>
            <person name="Lappartient A."/>
            <person name="Leroch M."/>
            <person name="Levis C."/>
            <person name="Mauceli E."/>
            <person name="Neuveglise C."/>
            <person name="Oeser B."/>
            <person name="Pearson M."/>
            <person name="Poulain J."/>
            <person name="Poussereau N."/>
            <person name="Quesneville H."/>
            <person name="Rascle C."/>
            <person name="Schumacher J."/>
            <person name="Segurens B."/>
            <person name="Sexton A."/>
            <person name="Silva E."/>
            <person name="Sirven C."/>
            <person name="Soanes D.M."/>
            <person name="Talbot N.J."/>
            <person name="Templeton M."/>
            <person name="Yandava C."/>
            <person name="Yarden O."/>
            <person name="Zeng Q."/>
            <person name="Rollins J.A."/>
            <person name="Lebrun M.H."/>
            <person name="Dickman M."/>
        </authorList>
    </citation>
    <scope>NUCLEOTIDE SEQUENCE [LARGE SCALE GENOMIC DNA]</scope>
    <source>
        <strain evidence="2">ATCC 18683 / 1980 / Ss-1</strain>
    </source>
</reference>
<sequence length="65" mass="7473">MRDIDTSVKKINININNQQHPTVAQKKQPSIQKQANSDCPGYFARCGVLEKMLKAPELRMHTLYM</sequence>
<dbReference type="AlphaFoldDB" id="A7EXW7"/>
<keyword evidence="2" id="KW-1185">Reference proteome</keyword>
<accession>A7EXW7</accession>
<proteinExistence type="predicted"/>
<dbReference type="GeneID" id="5484951"/>